<gene>
    <name evidence="12" type="ORF">P4S50_16335</name>
</gene>
<dbReference type="SUPFAM" id="SSF81653">
    <property type="entry name" value="Calcium ATPase, transduction domain A"/>
    <property type="match status" value="1"/>
</dbReference>
<name>A0ABY8EAI7_9FIRM</name>
<dbReference type="InterPro" id="IPR023299">
    <property type="entry name" value="ATPase_P-typ_cyto_dom_N"/>
</dbReference>
<keyword evidence="10" id="KW-1003">Cell membrane</keyword>
<keyword evidence="7 10" id="KW-0472">Membrane</keyword>
<dbReference type="PROSITE" id="PS00154">
    <property type="entry name" value="ATPASE_E1_E2"/>
    <property type="match status" value="1"/>
</dbReference>
<dbReference type="InterPro" id="IPR036412">
    <property type="entry name" value="HAD-like_sf"/>
</dbReference>
<dbReference type="InterPro" id="IPR023214">
    <property type="entry name" value="HAD_sf"/>
</dbReference>
<dbReference type="NCBIfam" id="TIGR01494">
    <property type="entry name" value="ATPase_P-type"/>
    <property type="match status" value="1"/>
</dbReference>
<dbReference type="SFLD" id="SFLDG00002">
    <property type="entry name" value="C1.7:_P-type_atpase_like"/>
    <property type="match status" value="1"/>
</dbReference>
<feature type="transmembrane region" description="Helical" evidence="10">
    <location>
        <begin position="692"/>
        <end position="711"/>
    </location>
</feature>
<protein>
    <recommendedName>
        <fullName evidence="8">Cd(2+)-exporting ATPase</fullName>
        <ecNumber evidence="8">7.2.2.21</ecNumber>
    </recommendedName>
</protein>
<dbReference type="RefSeq" id="WP_277731902.1">
    <property type="nucleotide sequence ID" value="NZ_CP120733.1"/>
</dbReference>
<dbReference type="Proteomes" id="UP001222800">
    <property type="component" value="Chromosome"/>
</dbReference>
<dbReference type="SFLD" id="SFLDS00003">
    <property type="entry name" value="Haloacid_Dehalogenase"/>
    <property type="match status" value="1"/>
</dbReference>
<dbReference type="InterPro" id="IPR051014">
    <property type="entry name" value="Cation_Transport_ATPase_IB"/>
</dbReference>
<proteinExistence type="inferred from homology"/>
<dbReference type="PANTHER" id="PTHR48085:SF5">
    <property type="entry name" value="CADMIUM_ZINC-TRANSPORTING ATPASE HMA4-RELATED"/>
    <property type="match status" value="1"/>
</dbReference>
<comment type="similarity">
    <text evidence="2 10">Belongs to the cation transport ATPase (P-type) (TC 3.A.3) family. Type IB subfamily.</text>
</comment>
<feature type="domain" description="P-type ATPase A" evidence="11">
    <location>
        <begin position="239"/>
        <end position="339"/>
    </location>
</feature>
<dbReference type="Pfam" id="PF19991">
    <property type="entry name" value="HMA_2"/>
    <property type="match status" value="1"/>
</dbReference>
<dbReference type="InterPro" id="IPR008250">
    <property type="entry name" value="ATPase_P-typ_transduc_dom_A_sf"/>
</dbReference>
<dbReference type="InterPro" id="IPR027256">
    <property type="entry name" value="P-typ_ATPase_IB"/>
</dbReference>
<keyword evidence="13" id="KW-1185">Reference proteome</keyword>
<evidence type="ECO:0000313" key="13">
    <source>
        <dbReference type="Proteomes" id="UP001222800"/>
    </source>
</evidence>
<dbReference type="PANTHER" id="PTHR48085">
    <property type="entry name" value="CADMIUM/ZINC-TRANSPORTING ATPASE HMA2-RELATED"/>
    <property type="match status" value="1"/>
</dbReference>
<evidence type="ECO:0000256" key="8">
    <source>
        <dbReference type="ARBA" id="ARBA00039103"/>
    </source>
</evidence>
<evidence type="ECO:0000256" key="7">
    <source>
        <dbReference type="ARBA" id="ARBA00023136"/>
    </source>
</evidence>
<evidence type="ECO:0000256" key="10">
    <source>
        <dbReference type="RuleBase" id="RU362081"/>
    </source>
</evidence>
<dbReference type="Gene3D" id="2.70.150.10">
    <property type="entry name" value="Calcium-transporting ATPase, cytoplasmic transduction domain A"/>
    <property type="match status" value="1"/>
</dbReference>
<reference evidence="12 13" key="1">
    <citation type="submission" date="2023-03" db="EMBL/GenBank/DDBJ databases">
        <title>Complete genome sequence of Tepidibacter sp. SWIR-1, isolated from a deep-sea hydrothermal vent.</title>
        <authorList>
            <person name="Li X."/>
        </authorList>
    </citation>
    <scope>NUCLEOTIDE SEQUENCE [LARGE SCALE GENOMIC DNA]</scope>
    <source>
        <strain evidence="12 13">SWIR-1</strain>
    </source>
</reference>
<keyword evidence="6 10" id="KW-1133">Transmembrane helix</keyword>
<evidence type="ECO:0000256" key="1">
    <source>
        <dbReference type="ARBA" id="ARBA00004141"/>
    </source>
</evidence>
<accession>A0ABY8EAI7</accession>
<sequence length="742" mass="80821">MKKVGDILTKKKNKRQPLLKCEVIHSIDGRIRLRCRAFEYLFEQKEEIEKKIENISSIKSAKISILTKNILIYYNGKSINQEEIIGIVEDTISLYSMIAYKGEREDKTKVSVKERSIQEEPVEDILKRIVSTTAVIGYSLFNKKNKIVPNSILGKFTTVPAIASIALSLPIIKSGISSLRNSYRPNADALTATSIVTSIVAGKDSSALTIILLSDIAELLTSYTMSKTRNSIKDMLSLNEEFVWVQLDDKTVKKVEISSIKKDDLVVVHTGEKICVDGEVVSGEAVVDQAAVTGEFMPAIKRKGENVFAGTVVKNGTITVKTEKAGDDTAVARIIHLVEEASHRKASIQAYADNFSGYLIPFNFILAGITYMVTKSSSRALNMMIIDYSCGVRLSTATAFSAAINTAVRNGILIKGGNYIERLAESDTLILDKTGTLTEGKPQILNVISANKDISEKEVIEIAAAAEETSNHPMAIAVLSKLRQSGWDIPAHGKNKVHIARGIETTIGQDKIYVGSKVFMSDNDVDTSILDDEAKTLISNGEGLIYVARNNELIGILGIQDKLRDNMKKAINNLRYQGIDDIALLTGDLKEQAEIVANKMAVDRYEAQLFPEDKAKQVLSIQSKGSKVIMVGDGINDAPALAYADVGVAIGGGMTDVAMEASDITIQSDNPMLLPAIVDMSNKTMNIVKQNFGMAIGINTLGLLLGAVGTLPVFWGAVLHNSSTILVIANSLRLLVYDIEKR</sequence>
<dbReference type="InterPro" id="IPR018303">
    <property type="entry name" value="ATPase_P-typ_P_site"/>
</dbReference>
<dbReference type="Gene3D" id="3.40.50.1000">
    <property type="entry name" value="HAD superfamily/HAD-like"/>
    <property type="match status" value="1"/>
</dbReference>
<comment type="catalytic activity">
    <reaction evidence="9">
        <text>Cd(2+)(in) + ATP + H2O = Cd(2+)(out) + ADP + phosphate + H(+)</text>
        <dbReference type="Rhea" id="RHEA:12132"/>
        <dbReference type="ChEBI" id="CHEBI:15377"/>
        <dbReference type="ChEBI" id="CHEBI:15378"/>
        <dbReference type="ChEBI" id="CHEBI:30616"/>
        <dbReference type="ChEBI" id="CHEBI:43474"/>
        <dbReference type="ChEBI" id="CHEBI:48775"/>
        <dbReference type="ChEBI" id="CHEBI:456216"/>
        <dbReference type="EC" id="7.2.2.21"/>
    </reaction>
</comment>
<evidence type="ECO:0000256" key="6">
    <source>
        <dbReference type="ARBA" id="ARBA00022989"/>
    </source>
</evidence>
<dbReference type="Pfam" id="PF00122">
    <property type="entry name" value="E1-E2_ATPase"/>
    <property type="match status" value="1"/>
</dbReference>
<dbReference type="InterPro" id="IPR001757">
    <property type="entry name" value="P_typ_ATPase"/>
</dbReference>
<comment type="subcellular location">
    <subcellularLocation>
        <location evidence="10">Cell membrane</location>
    </subcellularLocation>
    <subcellularLocation>
        <location evidence="1">Membrane</location>
        <topology evidence="1">Multi-pass membrane protein</topology>
    </subcellularLocation>
</comment>
<dbReference type="EC" id="7.2.2.21" evidence="8"/>
<keyword evidence="10" id="KW-0067">ATP-binding</keyword>
<evidence type="ECO:0000256" key="3">
    <source>
        <dbReference type="ARBA" id="ARBA00022539"/>
    </source>
</evidence>
<keyword evidence="5" id="KW-1278">Translocase</keyword>
<evidence type="ECO:0000313" key="12">
    <source>
        <dbReference type="EMBL" id="WFD09926.1"/>
    </source>
</evidence>
<organism evidence="12 13">
    <name type="scientific">Tepidibacter hydrothermalis</name>
    <dbReference type="NCBI Taxonomy" id="3036126"/>
    <lineage>
        <taxon>Bacteria</taxon>
        <taxon>Bacillati</taxon>
        <taxon>Bacillota</taxon>
        <taxon>Clostridia</taxon>
        <taxon>Peptostreptococcales</taxon>
        <taxon>Peptostreptococcaceae</taxon>
        <taxon>Tepidibacter</taxon>
    </lineage>
</organism>
<comment type="caution">
    <text evidence="10">Lacks conserved residue(s) required for the propagation of feature annotation.</text>
</comment>
<keyword evidence="10" id="KW-0547">Nucleotide-binding</keyword>
<dbReference type="PRINTS" id="PR00941">
    <property type="entry name" value="CDATPASE"/>
</dbReference>
<keyword evidence="3" id="KW-0104">Cadmium</keyword>
<dbReference type="InterPro" id="IPR059000">
    <property type="entry name" value="ATPase_P-type_domA"/>
</dbReference>
<evidence type="ECO:0000256" key="9">
    <source>
        <dbReference type="ARBA" id="ARBA00049338"/>
    </source>
</evidence>
<dbReference type="NCBIfam" id="TIGR01525">
    <property type="entry name" value="ATPase-IB_hvy"/>
    <property type="match status" value="1"/>
</dbReference>
<evidence type="ECO:0000256" key="2">
    <source>
        <dbReference type="ARBA" id="ARBA00006024"/>
    </source>
</evidence>
<dbReference type="Pfam" id="PF00702">
    <property type="entry name" value="Hydrolase"/>
    <property type="match status" value="1"/>
</dbReference>
<keyword evidence="4 10" id="KW-0812">Transmembrane</keyword>
<dbReference type="PRINTS" id="PR00119">
    <property type="entry name" value="CATATPASE"/>
</dbReference>
<dbReference type="EMBL" id="CP120733">
    <property type="protein sequence ID" value="WFD09926.1"/>
    <property type="molecule type" value="Genomic_DNA"/>
</dbReference>
<evidence type="ECO:0000259" key="11">
    <source>
        <dbReference type="Pfam" id="PF00122"/>
    </source>
</evidence>
<evidence type="ECO:0000256" key="4">
    <source>
        <dbReference type="ARBA" id="ARBA00022692"/>
    </source>
</evidence>
<dbReference type="SUPFAM" id="SSF56784">
    <property type="entry name" value="HAD-like"/>
    <property type="match status" value="1"/>
</dbReference>
<evidence type="ECO:0000256" key="5">
    <source>
        <dbReference type="ARBA" id="ARBA00022967"/>
    </source>
</evidence>
<dbReference type="InterPro" id="IPR044492">
    <property type="entry name" value="P_typ_ATPase_HD_dom"/>
</dbReference>
<keyword evidence="10" id="KW-0479">Metal-binding</keyword>
<dbReference type="Gene3D" id="3.40.1110.10">
    <property type="entry name" value="Calcium-transporting ATPase, cytoplasmic domain N"/>
    <property type="match status" value="1"/>
</dbReference>
<dbReference type="SFLD" id="SFLDF00027">
    <property type="entry name" value="p-type_atpase"/>
    <property type="match status" value="1"/>
</dbReference>